<feature type="region of interest" description="Disordered" evidence="1">
    <location>
        <begin position="429"/>
        <end position="477"/>
    </location>
</feature>
<feature type="compositionally biased region" description="Polar residues" evidence="1">
    <location>
        <begin position="565"/>
        <end position="589"/>
    </location>
</feature>
<feature type="compositionally biased region" description="Low complexity" evidence="1">
    <location>
        <begin position="652"/>
        <end position="675"/>
    </location>
</feature>
<feature type="compositionally biased region" description="Polar residues" evidence="1">
    <location>
        <begin position="1"/>
        <end position="20"/>
    </location>
</feature>
<feature type="compositionally biased region" description="Polar residues" evidence="1">
    <location>
        <begin position="1342"/>
        <end position="1351"/>
    </location>
</feature>
<gene>
    <name evidence="2" type="ORF">FA09DRAFT_210087</name>
</gene>
<dbReference type="RefSeq" id="XP_025600498.1">
    <property type="nucleotide sequence ID" value="XM_025739485.1"/>
</dbReference>
<name>A0A316ZFB7_9BASI</name>
<feature type="region of interest" description="Disordered" evidence="1">
    <location>
        <begin position="1384"/>
        <end position="1438"/>
    </location>
</feature>
<organism evidence="2 3">
    <name type="scientific">Tilletiopsis washingtonensis</name>
    <dbReference type="NCBI Taxonomy" id="58919"/>
    <lineage>
        <taxon>Eukaryota</taxon>
        <taxon>Fungi</taxon>
        <taxon>Dikarya</taxon>
        <taxon>Basidiomycota</taxon>
        <taxon>Ustilaginomycotina</taxon>
        <taxon>Exobasidiomycetes</taxon>
        <taxon>Entylomatales</taxon>
        <taxon>Entylomatales incertae sedis</taxon>
        <taxon>Tilletiopsis</taxon>
    </lineage>
</organism>
<feature type="compositionally biased region" description="Low complexity" evidence="1">
    <location>
        <begin position="265"/>
        <end position="281"/>
    </location>
</feature>
<feature type="compositionally biased region" description="Low complexity" evidence="1">
    <location>
        <begin position="165"/>
        <end position="180"/>
    </location>
</feature>
<reference evidence="2 3" key="1">
    <citation type="journal article" date="2018" name="Mol. Biol. Evol.">
        <title>Broad Genomic Sampling Reveals a Smut Pathogenic Ancestry of the Fungal Clade Ustilaginomycotina.</title>
        <authorList>
            <person name="Kijpornyongpan T."/>
            <person name="Mondo S.J."/>
            <person name="Barry K."/>
            <person name="Sandor L."/>
            <person name="Lee J."/>
            <person name="Lipzen A."/>
            <person name="Pangilinan J."/>
            <person name="LaButti K."/>
            <person name="Hainaut M."/>
            <person name="Henrissat B."/>
            <person name="Grigoriev I.V."/>
            <person name="Spatafora J.W."/>
            <person name="Aime M.C."/>
        </authorList>
    </citation>
    <scope>NUCLEOTIDE SEQUENCE [LARGE SCALE GENOMIC DNA]</scope>
    <source>
        <strain evidence="2 3">MCA 4186</strain>
    </source>
</reference>
<dbReference type="EMBL" id="KZ819286">
    <property type="protein sequence ID" value="PWO00220.1"/>
    <property type="molecule type" value="Genomic_DNA"/>
</dbReference>
<dbReference type="Proteomes" id="UP000245946">
    <property type="component" value="Unassembled WGS sequence"/>
</dbReference>
<protein>
    <submittedName>
        <fullName evidence="2">Uncharacterized protein</fullName>
    </submittedName>
</protein>
<dbReference type="GeneID" id="37267031"/>
<feature type="compositionally biased region" description="Polar residues" evidence="1">
    <location>
        <begin position="626"/>
        <end position="641"/>
    </location>
</feature>
<sequence length="1642" mass="172072">MGQAPSSPTQYHPSAISSSPHDGAAPHGARRFALRAGHRRSASARSSSGAPSPLIEQFQASHEHVNRALSQKQAFAQAWHADGPGQQTRSLAGPMRARMHPASTSAGGASLSSSFSAPALFAEAAAESADRIPRSFSSEDGALHSAAYRLASAPAQPRIDELPEPLDAAGAPQAEAGDALPTHSDQPTFAAASPLPTPHPLPEPLARALKTGLGKAEGSPGAGLADTRASSAEPLGHETPARSGTPLDGKRLSDQSAEDALAAARRSWTSGSGPGSSISRSLLNRDPRWTSTWEDRRGSDVRASWSGSGSGSGPSARIASPSPMGSRQSPPEATPAVDIDEVSATQSRHLEQEPQSGATFVANLEGTQWTCEAAQPLAPQMQHSATGTVSAPAAAFSHAANDGALPALSIMTGLSAFADPSARQLAALPSPGLTLSEGGTPTEERARLSARRKPVPIEDYLEGPSRPQPASRQSAGSDYAAVLAPPWMDSHRTSMVSRSSHGTELLHSQIGQIRAGPRPQIDRVASQELLGMQPSSPPASPPEKRPRTFNLLGRIMSRVRRTSEPRSPSLQSQVQTPRSQTGLFTQTPASEGGRAFPMRIGRKRSTSATLPNEEAIGRADGHKRAMSTQHARSTNTAQPSLALQLDGTRPTGLLRSQSLSSASPPSSRRASARGSVDLPRTTAAAVEAGTQPRSARHEGVWVNGAAGGRVLGRPPVTEHLSPQSRSLGAFGDSGSSARLVDENGTARPQSIADIEPEANMGPPLLERRMSGEPMSPSPSGDGRRRSWTWRRRGSASADGTVPGASTANAGSDGNGKRAADEPIIDIVSPSRPATPEVVTIGRQTAPASPGRGAGAQSSFSSLAPPPAPAPLPPNRPPRRGPRRADSATSSVTNPSTPIETDHFTQPSAGDVQLEAVANLDAAKESSDLSAQRDRPASRGSSGAETKEVLMSSDDEARRTAAETGPGADAVPANVHAFVKPGAALSSPSLDQQVLAGSGWTVESNAPSSATAVPSASESAKREKPAVQEVRTPEATLRHLPHHLLADALPREYASPISRMRTSHARSISDPHSMAGSPSSPLPALLQTESVMATVAPADADARASQRPLSAVRLASRMSGSSASTWGAATRPRSAISPMPALMLDTRMDRSSWQSSQGPWMADVMHVESHHEAAHGFATPERARLSALMSRARTTSAPSARTAEMLGAPLQHDMPPAEEYAPAPRAETAVQASLAALAALENSEADGWQARWARDRLFGIRESEITAAAARLHESRYSRAPARESLEELYHARPRHRHSPYASRSDLRARMSSDDQALQSSGRSDASRRRRRRPARSLRSRTDSANAFSQLQPQIADEVAMLGLTTGSSDSEMTAAQMASLEARIRQAASRGNTSARSQSLRAGGPASRQGSAARRLDVSSFATPPRAAAGSATRRAPIPSFDAASQSLADEDHAPRIPTVAEWDETIVPALARRMHEEDPQAPIPTGPSHLQPTLAAASRAELTSADTATRVPFPSAELPSNTGSPSLRRRPRLNLSDASRRPHTSSGTIALQYGDSLRARPASPGPSKGSHLLDGGGSHRRTADASGSRKDRRGQLAAAEAPRSSRKSSNAGSQRSKRPSKKGYSGDDILAWQAALHVEAP</sequence>
<evidence type="ECO:0000313" key="3">
    <source>
        <dbReference type="Proteomes" id="UP000245946"/>
    </source>
</evidence>
<feature type="compositionally biased region" description="Basic and acidic residues" evidence="1">
    <location>
        <begin position="283"/>
        <end position="300"/>
    </location>
</feature>
<feature type="compositionally biased region" description="Low complexity" evidence="1">
    <location>
        <begin position="771"/>
        <end position="780"/>
    </location>
</feature>
<accession>A0A316ZFB7</accession>
<feature type="region of interest" description="Disordered" evidence="1">
    <location>
        <begin position="559"/>
        <end position="680"/>
    </location>
</feature>
<feature type="compositionally biased region" description="Basic residues" evidence="1">
    <location>
        <begin position="1327"/>
        <end position="1338"/>
    </location>
</feature>
<feature type="compositionally biased region" description="Low complexity" evidence="1">
    <location>
        <begin position="43"/>
        <end position="53"/>
    </location>
</feature>
<feature type="compositionally biased region" description="Polar residues" evidence="1">
    <location>
        <begin position="1389"/>
        <end position="1400"/>
    </location>
</feature>
<proteinExistence type="predicted"/>
<feature type="compositionally biased region" description="Low complexity" evidence="1">
    <location>
        <begin position="303"/>
        <end position="323"/>
    </location>
</feature>
<feature type="region of interest" description="Disordered" evidence="1">
    <location>
        <begin position="1288"/>
        <end position="1351"/>
    </location>
</feature>
<keyword evidence="3" id="KW-1185">Reference proteome</keyword>
<feature type="region of interest" description="Disordered" evidence="1">
    <location>
        <begin position="1001"/>
        <end position="1033"/>
    </location>
</feature>
<feature type="region of interest" description="Disordered" evidence="1">
    <location>
        <begin position="154"/>
        <end position="356"/>
    </location>
</feature>
<evidence type="ECO:0000256" key="1">
    <source>
        <dbReference type="SAM" id="MobiDB-lite"/>
    </source>
</evidence>
<feature type="compositionally biased region" description="Polar residues" evidence="1">
    <location>
        <begin position="886"/>
        <end position="907"/>
    </location>
</feature>
<feature type="compositionally biased region" description="Low complexity" evidence="1">
    <location>
        <begin position="101"/>
        <end position="113"/>
    </location>
</feature>
<feature type="compositionally biased region" description="Basic residues" evidence="1">
    <location>
        <begin position="28"/>
        <end position="42"/>
    </location>
</feature>
<dbReference type="OrthoDB" id="10692557at2759"/>
<evidence type="ECO:0000313" key="2">
    <source>
        <dbReference type="EMBL" id="PWO00220.1"/>
    </source>
</evidence>
<feature type="region of interest" description="Disordered" evidence="1">
    <location>
        <begin position="1478"/>
        <end position="1628"/>
    </location>
</feature>
<feature type="compositionally biased region" description="Polar residues" evidence="1">
    <location>
        <begin position="343"/>
        <end position="356"/>
    </location>
</feature>
<feature type="compositionally biased region" description="Low complexity" evidence="1">
    <location>
        <begin position="1003"/>
        <end position="1017"/>
    </location>
</feature>
<feature type="compositionally biased region" description="Pro residues" evidence="1">
    <location>
        <begin position="863"/>
        <end position="875"/>
    </location>
</feature>
<feature type="compositionally biased region" description="Basic and acidic residues" evidence="1">
    <location>
        <begin position="921"/>
        <end position="936"/>
    </location>
</feature>
<feature type="region of interest" description="Disordered" evidence="1">
    <location>
        <begin position="706"/>
        <end position="972"/>
    </location>
</feature>
<feature type="region of interest" description="Disordered" evidence="1">
    <location>
        <begin position="1"/>
        <end position="113"/>
    </location>
</feature>